<dbReference type="SUPFAM" id="SSF55729">
    <property type="entry name" value="Acyl-CoA N-acyltransferases (Nat)"/>
    <property type="match status" value="1"/>
</dbReference>
<dbReference type="InterPro" id="IPR036514">
    <property type="entry name" value="SGNH_hydro_sf"/>
</dbReference>
<dbReference type="InterPro" id="IPR023214">
    <property type="entry name" value="HAD_sf"/>
</dbReference>
<comment type="caution">
    <text evidence="1">The sequence shown here is derived from an EMBL/GenBank/DDBJ whole genome shotgun (WGS) entry which is preliminary data.</text>
</comment>
<dbReference type="NCBIfam" id="TIGR01686">
    <property type="entry name" value="FkbH"/>
    <property type="match status" value="1"/>
</dbReference>
<dbReference type="SUPFAM" id="SSF56784">
    <property type="entry name" value="HAD-like"/>
    <property type="match status" value="1"/>
</dbReference>
<protein>
    <submittedName>
        <fullName evidence="1">Methoxymalonyl-ACP biosynthesis protein FkbH</fullName>
    </submittedName>
</protein>
<dbReference type="Gene3D" id="3.40.50.1000">
    <property type="entry name" value="HAD superfamily/HAD-like"/>
    <property type="match status" value="1"/>
</dbReference>
<proteinExistence type="predicted"/>
<evidence type="ECO:0000313" key="2">
    <source>
        <dbReference type="Proteomes" id="UP000635565"/>
    </source>
</evidence>
<dbReference type="InterPro" id="IPR010033">
    <property type="entry name" value="HAD_SF_ppase_IIIC"/>
</dbReference>
<sequence>MVSLLQKRQSWQKIVSTERAVQERLIILSTFTANPIVPYLGLALEELGLPTDVRIGPYNQMAQQCLDEKSETARFTPTILVAWPRLEDLWAGRDLPLAESAESFVQEALELADIFLETMRNWQTTLVFVLPAIPEERPLGIGDACNVTGIFAIATAVREALRLRLAKQSGVLLLDLEEAIRSIGSASAYNQRLLAIAHIPFSETLFHSLGERLARLLLLSRKPARKVIVLDADNTLWGGVVGENGPLGVDLDANGPGAAYRDFQAFLLELRRTGMLLTLCSKNDEADVWEVFARPEMLLKPEMLSAWRIGWQSKAASIQELVDELKLGVDSFVFIDDNPAEIVEVQAVFPEIVCIQIPADPVDWLEALQSAGVLDRLPPLSEDLKRTGYYQQERLRAAARKEVTSPEAYLTQLQIEVRMFPPAATNIPRLTQLIAKTNQFNLNCRRRSTLELSQICAEQSYIVHLTQAYDRFGDYGIVGAWIARLNHDDIVLDTFVMSCRAMGRGVEEAMLADLFEVAAKYGKSNLVATVEECQRNEPARTFFAQFGCETPGMSYHLRCPQWPSYIKRH</sequence>
<dbReference type="Gene3D" id="3.40.50.1110">
    <property type="entry name" value="SGNH hydrolase"/>
    <property type="match status" value="1"/>
</dbReference>
<organism evidence="1 2">
    <name type="scientific">Dictyobacter formicarum</name>
    <dbReference type="NCBI Taxonomy" id="2778368"/>
    <lineage>
        <taxon>Bacteria</taxon>
        <taxon>Bacillati</taxon>
        <taxon>Chloroflexota</taxon>
        <taxon>Ktedonobacteria</taxon>
        <taxon>Ktedonobacterales</taxon>
        <taxon>Dictyobacteraceae</taxon>
        <taxon>Dictyobacter</taxon>
    </lineage>
</organism>
<dbReference type="EMBL" id="BNJJ01000012">
    <property type="protein sequence ID" value="GHO86465.1"/>
    <property type="molecule type" value="Genomic_DNA"/>
</dbReference>
<dbReference type="Proteomes" id="UP000635565">
    <property type="component" value="Unassembled WGS sequence"/>
</dbReference>
<dbReference type="InterPro" id="IPR036412">
    <property type="entry name" value="HAD-like_sf"/>
</dbReference>
<dbReference type="NCBIfam" id="TIGR01681">
    <property type="entry name" value="HAD-SF-IIIC"/>
    <property type="match status" value="1"/>
</dbReference>
<dbReference type="InterPro" id="IPR016181">
    <property type="entry name" value="Acyl_CoA_acyltransferase"/>
</dbReference>
<accession>A0ABQ3VJR7</accession>
<gene>
    <name evidence="1" type="ORF">KSZ_44710</name>
</gene>
<keyword evidence="2" id="KW-1185">Reference proteome</keyword>
<reference evidence="1 2" key="1">
    <citation type="journal article" date="2021" name="Int. J. Syst. Evol. Microbiol.">
        <title>Reticulibacter mediterranei gen. nov., sp. nov., within the new family Reticulibacteraceae fam. nov., and Ktedonospora formicarum gen. nov., sp. nov., Ktedonobacter robiniae sp. nov., Dictyobacter formicarum sp. nov. and Dictyobacter arantiisoli sp. nov., belonging to the class Ktedonobacteria.</title>
        <authorList>
            <person name="Yabe S."/>
            <person name="Zheng Y."/>
            <person name="Wang C.M."/>
            <person name="Sakai Y."/>
            <person name="Abe K."/>
            <person name="Yokota A."/>
            <person name="Donadio S."/>
            <person name="Cavaletti L."/>
            <person name="Monciardini P."/>
        </authorList>
    </citation>
    <scope>NUCLEOTIDE SEQUENCE [LARGE SCALE GENOMIC DNA]</scope>
    <source>
        <strain evidence="1 2">SOSP1-9</strain>
    </source>
</reference>
<evidence type="ECO:0000313" key="1">
    <source>
        <dbReference type="EMBL" id="GHO86465.1"/>
    </source>
</evidence>
<dbReference type="InterPro" id="IPR010037">
    <property type="entry name" value="FkbH_domain"/>
</dbReference>
<name>A0ABQ3VJR7_9CHLR</name>